<gene>
    <name evidence="8" type="ORF">FNJ47_44245</name>
</gene>
<dbReference type="InterPro" id="IPR004752">
    <property type="entry name" value="AmpG_permease/AT-1"/>
</dbReference>
<evidence type="ECO:0000313" key="8">
    <source>
        <dbReference type="EMBL" id="NEV02524.1"/>
    </source>
</evidence>
<evidence type="ECO:0000256" key="4">
    <source>
        <dbReference type="ARBA" id="ARBA00022692"/>
    </source>
</evidence>
<comment type="subcellular location">
    <subcellularLocation>
        <location evidence="1">Membrane</location>
        <topology evidence="1">Multi-pass membrane protein</topology>
    </subcellularLocation>
</comment>
<dbReference type="PANTHER" id="PTHR12778">
    <property type="entry name" value="SOLUTE CARRIER FAMILY 33 ACETYL-COA TRANSPORTER -RELATED"/>
    <property type="match status" value="1"/>
</dbReference>
<comment type="similarity">
    <text evidence="2">Belongs to the major facilitator superfamily.</text>
</comment>
<protein>
    <submittedName>
        <fullName evidence="8">MFS transporter</fullName>
    </submittedName>
</protein>
<evidence type="ECO:0000256" key="1">
    <source>
        <dbReference type="ARBA" id="ARBA00004141"/>
    </source>
</evidence>
<dbReference type="GO" id="GO:0022857">
    <property type="term" value="F:transmembrane transporter activity"/>
    <property type="evidence" value="ECO:0007669"/>
    <property type="project" value="InterPro"/>
</dbReference>
<dbReference type="SUPFAM" id="SSF103473">
    <property type="entry name" value="MFS general substrate transporter"/>
    <property type="match status" value="1"/>
</dbReference>
<dbReference type="Gene3D" id="1.20.1250.20">
    <property type="entry name" value="MFS general substrate transporter like domains"/>
    <property type="match status" value="1"/>
</dbReference>
<dbReference type="AlphaFoldDB" id="A0A6P1BWI0"/>
<keyword evidence="9" id="KW-1185">Reference proteome</keyword>
<keyword evidence="4 7" id="KW-0812">Transmembrane</keyword>
<organism evidence="8 9">
    <name type="scientific">Bradyrhizobium uaiense</name>
    <dbReference type="NCBI Taxonomy" id="2594946"/>
    <lineage>
        <taxon>Bacteria</taxon>
        <taxon>Pseudomonadati</taxon>
        <taxon>Pseudomonadota</taxon>
        <taxon>Alphaproteobacteria</taxon>
        <taxon>Hyphomicrobiales</taxon>
        <taxon>Nitrobacteraceae</taxon>
        <taxon>Bradyrhizobium</taxon>
    </lineage>
</organism>
<evidence type="ECO:0000256" key="2">
    <source>
        <dbReference type="ARBA" id="ARBA00008335"/>
    </source>
</evidence>
<dbReference type="InterPro" id="IPR011701">
    <property type="entry name" value="MFS"/>
</dbReference>
<feature type="transmembrane region" description="Helical" evidence="7">
    <location>
        <begin position="208"/>
        <end position="237"/>
    </location>
</feature>
<feature type="transmembrane region" description="Helical" evidence="7">
    <location>
        <begin position="167"/>
        <end position="187"/>
    </location>
</feature>
<comment type="caution">
    <text evidence="8">The sequence shown here is derived from an EMBL/GenBank/DDBJ whole genome shotgun (WGS) entry which is preliminary data.</text>
</comment>
<feature type="transmembrane region" description="Helical" evidence="7">
    <location>
        <begin position="304"/>
        <end position="331"/>
    </location>
</feature>
<evidence type="ECO:0000256" key="5">
    <source>
        <dbReference type="ARBA" id="ARBA00022989"/>
    </source>
</evidence>
<evidence type="ECO:0000313" key="9">
    <source>
        <dbReference type="Proteomes" id="UP000468531"/>
    </source>
</evidence>
<dbReference type="InterPro" id="IPR036259">
    <property type="entry name" value="MFS_trans_sf"/>
</dbReference>
<feature type="transmembrane region" description="Helical" evidence="7">
    <location>
        <begin position="45"/>
        <end position="64"/>
    </location>
</feature>
<feature type="transmembrane region" description="Helical" evidence="7">
    <location>
        <begin position="343"/>
        <end position="364"/>
    </location>
</feature>
<evidence type="ECO:0000256" key="3">
    <source>
        <dbReference type="ARBA" id="ARBA00022448"/>
    </source>
</evidence>
<feature type="transmembrane region" description="Helical" evidence="7">
    <location>
        <begin position="101"/>
        <end position="127"/>
    </location>
</feature>
<accession>A0A6P1BWI0</accession>
<reference evidence="8 9" key="1">
    <citation type="journal article" date="2020" name="Arch. Microbiol.">
        <title>Bradyrhizobium uaiense sp. nov., a new highly efficient cowpea symbiont.</title>
        <authorList>
            <person name="Cabral Michel D."/>
            <person name="Azarias Guimaraes A."/>
            <person name="Martins da Costa E."/>
            <person name="Soares de Carvalho T."/>
            <person name="Balsanelli E."/>
            <person name="Willems A."/>
            <person name="Maltempi de Souza E."/>
            <person name="de Souza Moreira F.M."/>
        </authorList>
    </citation>
    <scope>NUCLEOTIDE SEQUENCE [LARGE SCALE GENOMIC DNA]</scope>
    <source>
        <strain evidence="8 9">UFLA 03-164</strain>
    </source>
</reference>
<name>A0A6P1BWI0_9BRAD</name>
<proteinExistence type="inferred from homology"/>
<feature type="transmembrane region" description="Helical" evidence="7">
    <location>
        <begin position="139"/>
        <end position="161"/>
    </location>
</feature>
<keyword evidence="5 7" id="KW-1133">Transmembrane helix</keyword>
<feature type="transmembrane region" description="Helical" evidence="7">
    <location>
        <begin position="249"/>
        <end position="273"/>
    </location>
</feature>
<dbReference type="RefSeq" id="WP_163162727.1">
    <property type="nucleotide sequence ID" value="NZ_VKHP01000371.1"/>
</dbReference>
<evidence type="ECO:0000256" key="6">
    <source>
        <dbReference type="ARBA" id="ARBA00023136"/>
    </source>
</evidence>
<feature type="transmembrane region" description="Helical" evidence="7">
    <location>
        <begin position="280"/>
        <end position="298"/>
    </location>
</feature>
<keyword evidence="3" id="KW-0813">Transport</keyword>
<dbReference type="EMBL" id="VKHP01000371">
    <property type="protein sequence ID" value="NEV02524.1"/>
    <property type="molecule type" value="Genomic_DNA"/>
</dbReference>
<sequence>MGNRYVPLIGMVALASQQYLAIAFIYSAIPVILRGNGASLELVGLYGTAFFAFTVNFLWAPVVDRWSLNRLGLRRSWILLTQVASTIVLAAMAFLNPKTDFVSLFLVSLVLATIAATQRIATLGYIAEALDSSERPLGAALLGWGRAIGHVIGGAVCLQLIEMVGWRPALLGLAMLLAVFAGWVFAISEPLQRSDRWSSTQRLSISAIFRYHGLWTTAALIAPAVIGIAVAFATVQLRLVDLGFAAADIGWIGALSNVLTYTLVAPLTSAIIGRMAPQRGLIGGCAVMAISFGALAMVDRYVSVRVSAVVSVGIVFAALAVQHVTFTNWFLGLARPGKAGTDVTFLTSVMSASALVGFAASGFAVARLGYAVTLILPGLGSALSALLGMALLRQSDKKAPARVSKPFSAEQIVGARDLRNERR</sequence>
<dbReference type="GO" id="GO:0016020">
    <property type="term" value="C:membrane"/>
    <property type="evidence" value="ECO:0007669"/>
    <property type="project" value="UniProtKB-SubCell"/>
</dbReference>
<dbReference type="Proteomes" id="UP000468531">
    <property type="component" value="Unassembled WGS sequence"/>
</dbReference>
<feature type="transmembrane region" description="Helical" evidence="7">
    <location>
        <begin position="370"/>
        <end position="392"/>
    </location>
</feature>
<feature type="transmembrane region" description="Helical" evidence="7">
    <location>
        <begin position="12"/>
        <end position="33"/>
    </location>
</feature>
<keyword evidence="6 7" id="KW-0472">Membrane</keyword>
<dbReference type="Pfam" id="PF07690">
    <property type="entry name" value="MFS_1"/>
    <property type="match status" value="1"/>
</dbReference>
<dbReference type="PANTHER" id="PTHR12778:SF10">
    <property type="entry name" value="MAJOR FACILITATOR SUPERFAMILY DOMAIN-CONTAINING PROTEIN 3"/>
    <property type="match status" value="1"/>
</dbReference>
<feature type="transmembrane region" description="Helical" evidence="7">
    <location>
        <begin position="76"/>
        <end position="95"/>
    </location>
</feature>
<evidence type="ECO:0000256" key="7">
    <source>
        <dbReference type="SAM" id="Phobius"/>
    </source>
</evidence>